<evidence type="ECO:0000313" key="1">
    <source>
        <dbReference type="EMBL" id="KXX79899.1"/>
    </source>
</evidence>
<dbReference type="EMBL" id="LCTW02000074">
    <property type="protein sequence ID" value="KXX79899.1"/>
    <property type="molecule type" value="Genomic_DNA"/>
</dbReference>
<name>A0A175W8U4_9PEZI</name>
<dbReference type="Proteomes" id="UP000078237">
    <property type="component" value="Unassembled WGS sequence"/>
</dbReference>
<sequence>MADTDNLCEKCEEKEIEVNCSCGAGFCDGCFSMKHLRRHRTHRKAGNRKDEEKWKLFTGTFSGIKSLVDQFKEDEDAKWFGLHTDRDVNGVDYVSIVETERLKNTMSESLIYYDESPRRQFPSIASFVGETGAGKSTLVRSMIYNSEKAKDFNPLEAPVAGQNSDSSTKSTTGEVNLYPDPATFGTEFPVFYVDCEGIMGGSSDPCPNDGVPGIRTKDASARRYSITVKGNRGMDRRTAVQTLYPRFLYIFSDVVCYVTGNQRTWAESAIRLLKWSLAGAQSSINQHSLPALIIALNAPRVDRPDWISDPDAATKAFFETIAGEITKDNFVKKLANRVSNLFLWSLIVLASPMG</sequence>
<dbReference type="InterPro" id="IPR027417">
    <property type="entry name" value="P-loop_NTPase"/>
</dbReference>
<accession>A0A175W8U4</accession>
<dbReference type="SUPFAM" id="SSF52540">
    <property type="entry name" value="P-loop containing nucleoside triphosphate hydrolases"/>
    <property type="match status" value="2"/>
</dbReference>
<comment type="caution">
    <text evidence="1">The sequence shown here is derived from an EMBL/GenBank/DDBJ whole genome shotgun (WGS) entry which is preliminary data.</text>
</comment>
<dbReference type="Gene3D" id="3.40.50.300">
    <property type="entry name" value="P-loop containing nucleotide triphosphate hydrolases"/>
    <property type="match status" value="1"/>
</dbReference>
<dbReference type="OrthoDB" id="194358at2759"/>
<gene>
    <name evidence="1" type="ORF">MMYC01_203771</name>
</gene>
<keyword evidence="2" id="KW-1185">Reference proteome</keyword>
<dbReference type="VEuPathDB" id="FungiDB:MMYC01_203771"/>
<dbReference type="STRING" id="100816.A0A175W8U4"/>
<evidence type="ECO:0000313" key="2">
    <source>
        <dbReference type="Proteomes" id="UP000078237"/>
    </source>
</evidence>
<reference evidence="1 2" key="1">
    <citation type="journal article" date="2016" name="Genome Announc.">
        <title>Genome Sequence of Madurella mycetomatis mm55, Isolated from a Human Mycetoma Case in Sudan.</title>
        <authorList>
            <person name="Smit S."/>
            <person name="Derks M.F."/>
            <person name="Bervoets S."/>
            <person name="Fahal A."/>
            <person name="van Leeuwen W."/>
            <person name="van Belkum A."/>
            <person name="van de Sande W.W."/>
        </authorList>
    </citation>
    <scope>NUCLEOTIDE SEQUENCE [LARGE SCALE GENOMIC DNA]</scope>
    <source>
        <strain evidence="2">mm55</strain>
    </source>
</reference>
<organism evidence="1 2">
    <name type="scientific">Madurella mycetomatis</name>
    <dbReference type="NCBI Taxonomy" id="100816"/>
    <lineage>
        <taxon>Eukaryota</taxon>
        <taxon>Fungi</taxon>
        <taxon>Dikarya</taxon>
        <taxon>Ascomycota</taxon>
        <taxon>Pezizomycotina</taxon>
        <taxon>Sordariomycetes</taxon>
        <taxon>Sordariomycetidae</taxon>
        <taxon>Sordariales</taxon>
        <taxon>Sordariales incertae sedis</taxon>
        <taxon>Madurella</taxon>
    </lineage>
</organism>
<protein>
    <submittedName>
        <fullName evidence="1">Uncharacterized protein</fullName>
    </submittedName>
</protein>
<proteinExistence type="predicted"/>
<dbReference type="AlphaFoldDB" id="A0A175W8U4"/>